<dbReference type="InParanoid" id="A0A674HQS9"/>
<keyword evidence="6" id="KW-0675">Receptor</keyword>
<evidence type="ECO:0000256" key="4">
    <source>
        <dbReference type="ARBA" id="ARBA00022989"/>
    </source>
</evidence>
<feature type="compositionally biased region" description="Low complexity" evidence="7">
    <location>
        <begin position="185"/>
        <end position="216"/>
    </location>
</feature>
<dbReference type="GO" id="GO:0005886">
    <property type="term" value="C:plasma membrane"/>
    <property type="evidence" value="ECO:0007669"/>
    <property type="project" value="UniProtKB-SubCell"/>
</dbReference>
<keyword evidence="5 8" id="KW-0472">Membrane</keyword>
<organism evidence="10 11">
    <name type="scientific">Taeniopygia guttata</name>
    <name type="common">Zebra finch</name>
    <name type="synonym">Poephila guttata</name>
    <dbReference type="NCBI Taxonomy" id="59729"/>
    <lineage>
        <taxon>Eukaryota</taxon>
        <taxon>Metazoa</taxon>
        <taxon>Chordata</taxon>
        <taxon>Craniata</taxon>
        <taxon>Vertebrata</taxon>
        <taxon>Euteleostomi</taxon>
        <taxon>Archelosauria</taxon>
        <taxon>Archosauria</taxon>
        <taxon>Dinosauria</taxon>
        <taxon>Saurischia</taxon>
        <taxon>Theropoda</taxon>
        <taxon>Coelurosauria</taxon>
        <taxon>Aves</taxon>
        <taxon>Neognathae</taxon>
        <taxon>Neoaves</taxon>
        <taxon>Telluraves</taxon>
        <taxon>Australaves</taxon>
        <taxon>Passeriformes</taxon>
        <taxon>Passeroidea</taxon>
        <taxon>Estrildidae</taxon>
        <taxon>Estrildinae</taxon>
        <taxon>Taeniopygia</taxon>
    </lineage>
</organism>
<comment type="subcellular location">
    <subcellularLocation>
        <location evidence="1">Cell membrane</location>
        <topology evidence="1">Multi-pass membrane protein</topology>
    </subcellularLocation>
</comment>
<dbReference type="SUPFAM" id="SSF81321">
    <property type="entry name" value="Family A G protein-coupled receptor-like"/>
    <property type="match status" value="1"/>
</dbReference>
<reference evidence="10" key="2">
    <citation type="submission" date="2025-09" db="UniProtKB">
        <authorList>
            <consortium name="Ensembl"/>
        </authorList>
    </citation>
    <scope>IDENTIFICATION</scope>
</reference>
<keyword evidence="11" id="KW-1185">Reference proteome</keyword>
<feature type="compositionally biased region" description="Polar residues" evidence="7">
    <location>
        <begin position="226"/>
        <end position="252"/>
    </location>
</feature>
<dbReference type="Ensembl" id="ENSTGUT00000020316.1">
    <property type="protein sequence ID" value="ENSTGUP00000036880.1"/>
    <property type="gene ID" value="ENSTGUG00000020586.1"/>
</dbReference>
<dbReference type="PANTHER" id="PTHR24241">
    <property type="entry name" value="NEUROPEPTIDE RECEPTOR-RELATED G-PROTEIN COUPLED RECEPTOR"/>
    <property type="match status" value="1"/>
</dbReference>
<keyword evidence="4 8" id="KW-1133">Transmembrane helix</keyword>
<evidence type="ECO:0000256" key="6">
    <source>
        <dbReference type="ARBA" id="ARBA00023170"/>
    </source>
</evidence>
<dbReference type="AlphaFoldDB" id="A0A674HQS9"/>
<feature type="compositionally biased region" description="Low complexity" evidence="7">
    <location>
        <begin position="150"/>
        <end position="176"/>
    </location>
</feature>
<protein>
    <recommendedName>
        <fullName evidence="9">G-protein coupled receptors family 1 profile domain-containing protein</fullName>
    </recommendedName>
</protein>
<dbReference type="GeneTree" id="ENSGT01050000244882"/>
<name>A0A674HQS9_TAEGU</name>
<feature type="region of interest" description="Disordered" evidence="7">
    <location>
        <begin position="24"/>
        <end position="108"/>
    </location>
</feature>
<feature type="compositionally biased region" description="Basic and acidic residues" evidence="7">
    <location>
        <begin position="28"/>
        <end position="44"/>
    </location>
</feature>
<dbReference type="GO" id="GO:0032870">
    <property type="term" value="P:cellular response to hormone stimulus"/>
    <property type="evidence" value="ECO:0007669"/>
    <property type="project" value="TreeGrafter"/>
</dbReference>
<dbReference type="Proteomes" id="UP000007754">
    <property type="component" value="Unplaced"/>
</dbReference>
<sequence>MGCWGWQCGDTGDTGSGTGGHSGCWGWGHRDSGRDRVQGRRDTWDGTWEPAGAWGHRDSGDSEDSSAATSPLCPPGPCATPVSPTLHVTPVSPSPNGTPVSHRVSPVPPSPNVTSVSLPVTPVSLHVTAVSPSPNVTPVSHHVSPESLHVTPVSPSPNVTPVSHRVSSVSLHVTPVSPSPPLSPQTPTRSQATTGDSGATTGDSGATMRGTGATTGVPQPHPAGSGATTDGSWATTGDSRATTGDSGATTGVPQPHPAGSGATTGDSGATTGVPQRPPAGGSEATMALCRASGSWCGVAAGRARSGLARARSGLAWARSGLSRACSGLSRARSGLARARRRWDALATAWALALLFGLPQVGIFGQREVAPGESDCWATFAQPWGARAYVTWVALAVLVAPAVLLGVLLAAVARALRGPPRLPGGHGGLGRARAKSHRMAVVVLGVFVLCWTPFFCAQLWAVWDPRAPREGPAFTILMLLASLTSCTNPWISAAFSASLARAMARLLCPCRHRGDTGDSR</sequence>
<feature type="transmembrane region" description="Helical" evidence="8">
    <location>
        <begin position="388"/>
        <end position="411"/>
    </location>
</feature>
<evidence type="ECO:0000256" key="8">
    <source>
        <dbReference type="SAM" id="Phobius"/>
    </source>
</evidence>
<feature type="transmembrane region" description="Helical" evidence="8">
    <location>
        <begin position="438"/>
        <end position="460"/>
    </location>
</feature>
<evidence type="ECO:0000256" key="5">
    <source>
        <dbReference type="ARBA" id="ARBA00023136"/>
    </source>
</evidence>
<evidence type="ECO:0000313" key="11">
    <source>
        <dbReference type="Proteomes" id="UP000007754"/>
    </source>
</evidence>
<proteinExistence type="predicted"/>
<keyword evidence="2" id="KW-1003">Cell membrane</keyword>
<evidence type="ECO:0000256" key="1">
    <source>
        <dbReference type="ARBA" id="ARBA00004651"/>
    </source>
</evidence>
<evidence type="ECO:0000256" key="7">
    <source>
        <dbReference type="SAM" id="MobiDB-lite"/>
    </source>
</evidence>
<dbReference type="GO" id="GO:0001992">
    <property type="term" value="P:regulation of systemic arterial blood pressure by vasopressin"/>
    <property type="evidence" value="ECO:0007669"/>
    <property type="project" value="TreeGrafter"/>
</dbReference>
<accession>A0A674HQS9</accession>
<feature type="domain" description="G-protein coupled receptors family 1 profile" evidence="9">
    <location>
        <begin position="345"/>
        <end position="491"/>
    </location>
</feature>
<dbReference type="PANTHER" id="PTHR24241:SF20">
    <property type="entry name" value="VASOPRESSIN V2 RECEPTOR"/>
    <property type="match status" value="1"/>
</dbReference>
<feature type="compositionally biased region" description="Low complexity" evidence="7">
    <location>
        <begin position="258"/>
        <end position="272"/>
    </location>
</feature>
<evidence type="ECO:0000259" key="9">
    <source>
        <dbReference type="PROSITE" id="PS50262"/>
    </source>
</evidence>
<evidence type="ECO:0000256" key="2">
    <source>
        <dbReference type="ARBA" id="ARBA00022475"/>
    </source>
</evidence>
<dbReference type="PRINTS" id="PR00237">
    <property type="entry name" value="GPCRRHODOPSN"/>
</dbReference>
<dbReference type="GO" id="GO:0005000">
    <property type="term" value="F:vasopressin receptor activity"/>
    <property type="evidence" value="ECO:0007669"/>
    <property type="project" value="TreeGrafter"/>
</dbReference>
<feature type="transmembrane region" description="Helical" evidence="8">
    <location>
        <begin position="472"/>
        <end position="494"/>
    </location>
</feature>
<evidence type="ECO:0000256" key="3">
    <source>
        <dbReference type="ARBA" id="ARBA00022692"/>
    </source>
</evidence>
<keyword evidence="3 8" id="KW-0812">Transmembrane</keyword>
<dbReference type="InterPro" id="IPR000276">
    <property type="entry name" value="GPCR_Rhodpsn"/>
</dbReference>
<dbReference type="PROSITE" id="PS50262">
    <property type="entry name" value="G_PROTEIN_RECEP_F1_2"/>
    <property type="match status" value="1"/>
</dbReference>
<dbReference type="Gene3D" id="1.20.1070.10">
    <property type="entry name" value="Rhodopsin 7-helix transmembrane proteins"/>
    <property type="match status" value="1"/>
</dbReference>
<evidence type="ECO:0000313" key="10">
    <source>
        <dbReference type="Ensembl" id="ENSTGUP00000036880.1"/>
    </source>
</evidence>
<dbReference type="Pfam" id="PF00001">
    <property type="entry name" value="7tm_1"/>
    <property type="match status" value="1"/>
</dbReference>
<dbReference type="InterPro" id="IPR017452">
    <property type="entry name" value="GPCR_Rhodpsn_7TM"/>
</dbReference>
<reference evidence="10" key="1">
    <citation type="submission" date="2025-08" db="UniProtKB">
        <authorList>
            <consortium name="Ensembl"/>
        </authorList>
    </citation>
    <scope>IDENTIFICATION</scope>
</reference>
<dbReference type="GO" id="GO:0045907">
    <property type="term" value="P:positive regulation of vasoconstriction"/>
    <property type="evidence" value="ECO:0007669"/>
    <property type="project" value="TreeGrafter"/>
</dbReference>
<feature type="region of interest" description="Disordered" evidence="7">
    <location>
        <begin position="131"/>
        <end position="284"/>
    </location>
</feature>
<dbReference type="GO" id="GO:0042277">
    <property type="term" value="F:peptide binding"/>
    <property type="evidence" value="ECO:0007669"/>
    <property type="project" value="TreeGrafter"/>
</dbReference>